<evidence type="ECO:0000259" key="2">
    <source>
        <dbReference type="Pfam" id="PF04982"/>
    </source>
</evidence>
<proteinExistence type="predicted"/>
<keyword evidence="1" id="KW-0812">Transmembrane</keyword>
<evidence type="ECO:0000256" key="1">
    <source>
        <dbReference type="SAM" id="Phobius"/>
    </source>
</evidence>
<evidence type="ECO:0000313" key="4">
    <source>
        <dbReference type="Proteomes" id="UP001437256"/>
    </source>
</evidence>
<feature type="transmembrane region" description="Helical" evidence="1">
    <location>
        <begin position="130"/>
        <end position="152"/>
    </location>
</feature>
<keyword evidence="1" id="KW-0472">Membrane</keyword>
<feature type="transmembrane region" description="Helical" evidence="1">
    <location>
        <begin position="172"/>
        <end position="193"/>
    </location>
</feature>
<dbReference type="PANTHER" id="PTHR33741">
    <property type="entry name" value="TRANSMEMBRANE PROTEIN DDB_G0269096-RELATED"/>
    <property type="match status" value="1"/>
</dbReference>
<sequence length="248" mass="27201">MSSQCPAWQGKLREYHVSHLPWWISRWVGYRKTPPSPPQYAVWFWSWIGAFSGLVAIQAIFGQAQYFLDKGVPTIVASYAASAVLIYGAIDAALAQPRCLFGGHFVGALIGVAITKLFLLLPSEERYEELAWLSGSIACATAIVVMQITGTTHPPGGATAFLASTSPEIRKIGWYYIPVILLTSSVALVIALLTNNIQRKYPVYWFIPPRQQLILPMTEKDLREANASKDSLAMASQLTTVTEGAGPK</sequence>
<feature type="transmembrane region" description="Helical" evidence="1">
    <location>
        <begin position="101"/>
        <end position="121"/>
    </location>
</feature>
<accession>A0ABR3A1K8</accession>
<keyword evidence="1" id="KW-1133">Transmembrane helix</keyword>
<evidence type="ECO:0000313" key="3">
    <source>
        <dbReference type="EMBL" id="KAL0067222.1"/>
    </source>
</evidence>
<organism evidence="3 4">
    <name type="scientific">Marasmius tenuissimus</name>
    <dbReference type="NCBI Taxonomy" id="585030"/>
    <lineage>
        <taxon>Eukaryota</taxon>
        <taxon>Fungi</taxon>
        <taxon>Dikarya</taxon>
        <taxon>Basidiomycota</taxon>
        <taxon>Agaricomycotina</taxon>
        <taxon>Agaricomycetes</taxon>
        <taxon>Agaricomycetidae</taxon>
        <taxon>Agaricales</taxon>
        <taxon>Marasmiineae</taxon>
        <taxon>Marasmiaceae</taxon>
        <taxon>Marasmius</taxon>
    </lineage>
</organism>
<comment type="caution">
    <text evidence="3">The sequence shown here is derived from an EMBL/GenBank/DDBJ whole genome shotgun (WGS) entry which is preliminary data.</text>
</comment>
<dbReference type="InterPro" id="IPR007065">
    <property type="entry name" value="HPP"/>
</dbReference>
<feature type="transmembrane region" description="Helical" evidence="1">
    <location>
        <begin position="40"/>
        <end position="62"/>
    </location>
</feature>
<feature type="transmembrane region" description="Helical" evidence="1">
    <location>
        <begin position="74"/>
        <end position="95"/>
    </location>
</feature>
<feature type="domain" description="HPP transmembrane region" evidence="2">
    <location>
        <begin position="37"/>
        <end position="202"/>
    </location>
</feature>
<dbReference type="Pfam" id="PF04982">
    <property type="entry name" value="TM_HPP"/>
    <property type="match status" value="1"/>
</dbReference>
<reference evidence="3 4" key="1">
    <citation type="submission" date="2024-05" db="EMBL/GenBank/DDBJ databases">
        <title>A draft genome resource for the thread blight pathogen Marasmius tenuissimus strain MS-2.</title>
        <authorList>
            <person name="Yulfo-Soto G.E."/>
            <person name="Baruah I.K."/>
            <person name="Amoako-Attah I."/>
            <person name="Bukari Y."/>
            <person name="Meinhardt L.W."/>
            <person name="Bailey B.A."/>
            <person name="Cohen S.P."/>
        </authorList>
    </citation>
    <scope>NUCLEOTIDE SEQUENCE [LARGE SCALE GENOMIC DNA]</scope>
    <source>
        <strain evidence="3 4">MS-2</strain>
    </source>
</reference>
<dbReference type="PANTHER" id="PTHR33741:SF5">
    <property type="entry name" value="TRANSMEMBRANE PROTEIN DDB_G0269096-RELATED"/>
    <property type="match status" value="1"/>
</dbReference>
<dbReference type="Proteomes" id="UP001437256">
    <property type="component" value="Unassembled WGS sequence"/>
</dbReference>
<dbReference type="EMBL" id="JBBXMP010000028">
    <property type="protein sequence ID" value="KAL0067222.1"/>
    <property type="molecule type" value="Genomic_DNA"/>
</dbReference>
<protein>
    <recommendedName>
        <fullName evidence="2">HPP transmembrane region domain-containing protein</fullName>
    </recommendedName>
</protein>
<dbReference type="InterPro" id="IPR058581">
    <property type="entry name" value="TM_HPP"/>
</dbReference>
<gene>
    <name evidence="3" type="ORF">AAF712_005792</name>
</gene>
<keyword evidence="4" id="KW-1185">Reference proteome</keyword>
<name>A0ABR3A1K8_9AGAR</name>